<dbReference type="GeneID" id="89997795"/>
<evidence type="ECO:0000313" key="2">
    <source>
        <dbReference type="EMBL" id="KAK5943339.1"/>
    </source>
</evidence>
<protein>
    <submittedName>
        <fullName evidence="2">Uncharacterized protein</fullName>
    </submittedName>
</protein>
<gene>
    <name evidence="2" type="ORF">PMZ80_004346</name>
</gene>
<accession>A0ABR0RSY7</accession>
<organism evidence="2 3">
    <name type="scientific">Knufia obscura</name>
    <dbReference type="NCBI Taxonomy" id="1635080"/>
    <lineage>
        <taxon>Eukaryota</taxon>
        <taxon>Fungi</taxon>
        <taxon>Dikarya</taxon>
        <taxon>Ascomycota</taxon>
        <taxon>Pezizomycotina</taxon>
        <taxon>Eurotiomycetes</taxon>
        <taxon>Chaetothyriomycetidae</taxon>
        <taxon>Chaetothyriales</taxon>
        <taxon>Trichomeriaceae</taxon>
        <taxon>Knufia</taxon>
    </lineage>
</organism>
<sequence length="72" mass="7863">MSSGNVLLYTPANTENKADSGEPDADVSRRPDQLGGCNVENPAEVPGSSQWPRVTIDQRKWCSTARTKMIDL</sequence>
<dbReference type="RefSeq" id="XP_064731429.1">
    <property type="nucleotide sequence ID" value="XM_064872771.1"/>
</dbReference>
<reference evidence="2 3" key="1">
    <citation type="journal article" date="2023" name="Res Sq">
        <title>Genomic and morphological characterization of Knufia obscura isolated from the Mars 2020 spacecraft assembly facility.</title>
        <authorList>
            <person name="Chander A.M."/>
            <person name="Teixeira M.M."/>
            <person name="Singh N.K."/>
            <person name="Williams M.P."/>
            <person name="Parker C.W."/>
            <person name="Leo P."/>
            <person name="Stajich J.E."/>
            <person name="Torok T."/>
            <person name="Tighe S."/>
            <person name="Mason C.E."/>
            <person name="Venkateswaran K."/>
        </authorList>
    </citation>
    <scope>NUCLEOTIDE SEQUENCE [LARGE SCALE GENOMIC DNA]</scope>
    <source>
        <strain evidence="2 3">CCFEE 5817</strain>
    </source>
</reference>
<dbReference type="EMBL" id="JAVHJV010000004">
    <property type="protein sequence ID" value="KAK5943339.1"/>
    <property type="molecule type" value="Genomic_DNA"/>
</dbReference>
<feature type="compositionally biased region" description="Polar residues" evidence="1">
    <location>
        <begin position="1"/>
        <end position="15"/>
    </location>
</feature>
<evidence type="ECO:0000313" key="3">
    <source>
        <dbReference type="Proteomes" id="UP001334248"/>
    </source>
</evidence>
<comment type="caution">
    <text evidence="2">The sequence shown here is derived from an EMBL/GenBank/DDBJ whole genome shotgun (WGS) entry which is preliminary data.</text>
</comment>
<evidence type="ECO:0000256" key="1">
    <source>
        <dbReference type="SAM" id="MobiDB-lite"/>
    </source>
</evidence>
<name>A0ABR0RSY7_9EURO</name>
<proteinExistence type="predicted"/>
<dbReference type="Proteomes" id="UP001334248">
    <property type="component" value="Unassembled WGS sequence"/>
</dbReference>
<feature type="compositionally biased region" description="Basic and acidic residues" evidence="1">
    <location>
        <begin position="16"/>
        <end position="32"/>
    </location>
</feature>
<keyword evidence="3" id="KW-1185">Reference proteome</keyword>
<feature type="region of interest" description="Disordered" evidence="1">
    <location>
        <begin position="1"/>
        <end position="50"/>
    </location>
</feature>